<evidence type="ECO:0000259" key="1">
    <source>
        <dbReference type="Pfam" id="PF18864"/>
    </source>
</evidence>
<reference evidence="2" key="1">
    <citation type="submission" date="2020-05" db="EMBL/GenBank/DDBJ databases">
        <title>Identification of trans-AT polyketide cluster in two marine bacteria, producers of a novel glutaramide-containing polyketide sesbanimide D and analogs.</title>
        <authorList>
            <person name="Kacar D."/>
            <person name="Rodriguez P."/>
            <person name="Canedo L."/>
            <person name="Gonzalez E."/>
            <person name="Galan B."/>
            <person name="De La Calle F."/>
            <person name="Garcia J.L."/>
        </authorList>
    </citation>
    <scope>NUCLEOTIDE SEQUENCE</scope>
    <source>
        <strain evidence="2">PHM038</strain>
    </source>
</reference>
<sequence length="259" mass="28120">MSFVEVGMIGGAMSGLVEEIQRDALDSQTSVSTLLRKVKLAAAKLQLPVVEEWVDNELNGYNKNPVPHYRQITGVPKAFNPFNGWIPIMGTPKMIEAISRAHTGQSIASIEDLLKDSENEVFQNRLSPQVIHMLNKNSEVQFGEMANFIGRGALVGIIDQVRNMILDWAIELERTGVKGEGMSFKSEEKIAAQNNPTITIGSVGSFVGVVGNSNKVRDIVGGDLNLAKVKDLAQQLHQNHENLVAAGADESALGFVDKA</sequence>
<organism evidence="2 3">
    <name type="scientific">Roseibium aggregatum</name>
    <dbReference type="NCBI Taxonomy" id="187304"/>
    <lineage>
        <taxon>Bacteria</taxon>
        <taxon>Pseudomonadati</taxon>
        <taxon>Pseudomonadota</taxon>
        <taxon>Alphaproteobacteria</taxon>
        <taxon>Hyphomicrobiales</taxon>
        <taxon>Stappiaceae</taxon>
        <taxon>Roseibium</taxon>
    </lineage>
</organism>
<dbReference type="Proteomes" id="UP000598467">
    <property type="component" value="Unassembled WGS sequence"/>
</dbReference>
<proteinExistence type="predicted"/>
<dbReference type="EMBL" id="JABFCZ010000066">
    <property type="protein sequence ID" value="MBD1549760.1"/>
    <property type="molecule type" value="Genomic_DNA"/>
</dbReference>
<accession>A0A926S8M2</accession>
<dbReference type="AlphaFoldDB" id="A0A926S8M2"/>
<protein>
    <recommendedName>
        <fullName evidence="1">AbiTii domain-containing protein</fullName>
    </recommendedName>
</protein>
<evidence type="ECO:0000313" key="2">
    <source>
        <dbReference type="EMBL" id="MBD1549760.1"/>
    </source>
</evidence>
<dbReference type="InterPro" id="IPR041304">
    <property type="entry name" value="AbiTii"/>
</dbReference>
<evidence type="ECO:0000313" key="3">
    <source>
        <dbReference type="Proteomes" id="UP000598467"/>
    </source>
</evidence>
<feature type="domain" description="AbiTii" evidence="1">
    <location>
        <begin position="16"/>
        <end position="194"/>
    </location>
</feature>
<dbReference type="RefSeq" id="WP_190294437.1">
    <property type="nucleotide sequence ID" value="NZ_JABFCZ010000066.1"/>
</dbReference>
<gene>
    <name evidence="2" type="ORF">HK439_26250</name>
</gene>
<name>A0A926S8M2_9HYPH</name>
<comment type="caution">
    <text evidence="2">The sequence shown here is derived from an EMBL/GenBank/DDBJ whole genome shotgun (WGS) entry which is preliminary data.</text>
</comment>
<dbReference type="Pfam" id="PF18864">
    <property type="entry name" value="AbiTii"/>
    <property type="match status" value="1"/>
</dbReference>